<organism evidence="1 2">
    <name type="scientific">Papaver atlanticum</name>
    <dbReference type="NCBI Taxonomy" id="357466"/>
    <lineage>
        <taxon>Eukaryota</taxon>
        <taxon>Viridiplantae</taxon>
        <taxon>Streptophyta</taxon>
        <taxon>Embryophyta</taxon>
        <taxon>Tracheophyta</taxon>
        <taxon>Spermatophyta</taxon>
        <taxon>Magnoliopsida</taxon>
        <taxon>Ranunculales</taxon>
        <taxon>Papaveraceae</taxon>
        <taxon>Papaveroideae</taxon>
        <taxon>Papaver</taxon>
    </lineage>
</organism>
<gene>
    <name evidence="1" type="ORF">MKW98_000828</name>
</gene>
<comment type="caution">
    <text evidence="1">The sequence shown here is derived from an EMBL/GenBank/DDBJ whole genome shotgun (WGS) entry which is preliminary data.</text>
</comment>
<dbReference type="AlphaFoldDB" id="A0AAD4XBM1"/>
<evidence type="ECO:0000313" key="2">
    <source>
        <dbReference type="Proteomes" id="UP001202328"/>
    </source>
</evidence>
<reference evidence="1" key="1">
    <citation type="submission" date="2022-04" db="EMBL/GenBank/DDBJ databases">
        <title>A functionally conserved STORR gene fusion in Papaver species that diverged 16.8 million years ago.</title>
        <authorList>
            <person name="Catania T."/>
        </authorList>
    </citation>
    <scope>NUCLEOTIDE SEQUENCE</scope>
    <source>
        <strain evidence="1">S-188037</strain>
    </source>
</reference>
<proteinExistence type="predicted"/>
<dbReference type="Proteomes" id="UP001202328">
    <property type="component" value="Unassembled WGS sequence"/>
</dbReference>
<sequence>MEAAVYKGLLLFNNIEENFFDALMALLPKAKPIEVDFLAKELKFEDRLLKLQVKENMDSVKQEIDVGTR</sequence>
<protein>
    <submittedName>
        <fullName evidence="1">Uncharacterized protein</fullName>
    </submittedName>
</protein>
<name>A0AAD4XBM1_9MAGN</name>
<keyword evidence="2" id="KW-1185">Reference proteome</keyword>
<accession>A0AAD4XBM1</accession>
<evidence type="ECO:0000313" key="1">
    <source>
        <dbReference type="EMBL" id="KAI3898715.1"/>
    </source>
</evidence>
<dbReference type="EMBL" id="JAJJMB010011819">
    <property type="protein sequence ID" value="KAI3898715.1"/>
    <property type="molecule type" value="Genomic_DNA"/>
</dbReference>